<dbReference type="EMBL" id="CP051685">
    <property type="protein sequence ID" value="QJE01844.1"/>
    <property type="molecule type" value="Genomic_DNA"/>
</dbReference>
<evidence type="ECO:0000256" key="1">
    <source>
        <dbReference type="SAM" id="Phobius"/>
    </source>
</evidence>
<feature type="transmembrane region" description="Helical" evidence="1">
    <location>
        <begin position="27"/>
        <end position="47"/>
    </location>
</feature>
<dbReference type="KEGG" id="mfy:HH212_18960"/>
<keyword evidence="1" id="KW-0812">Transmembrane</keyword>
<dbReference type="RefSeq" id="WP_170203931.1">
    <property type="nucleotide sequence ID" value="NZ_CP051685.1"/>
</dbReference>
<name>A0A7Z2VZ85_9BURK</name>
<feature type="transmembrane region" description="Helical" evidence="1">
    <location>
        <begin position="143"/>
        <end position="161"/>
    </location>
</feature>
<accession>A0A7Z2VZ85</accession>
<feature type="transmembrane region" description="Helical" evidence="1">
    <location>
        <begin position="118"/>
        <end position="137"/>
    </location>
</feature>
<keyword evidence="1" id="KW-0472">Membrane</keyword>
<proteinExistence type="predicted"/>
<feature type="transmembrane region" description="Helical" evidence="1">
    <location>
        <begin position="67"/>
        <end position="87"/>
    </location>
</feature>
<reference evidence="2 3" key="1">
    <citation type="submission" date="2020-04" db="EMBL/GenBank/DDBJ databases">
        <title>Genome sequencing of novel species.</title>
        <authorList>
            <person name="Heo J."/>
            <person name="Kim S.-J."/>
            <person name="Kim J.-S."/>
            <person name="Hong S.-B."/>
            <person name="Kwon S.-W."/>
        </authorList>
    </citation>
    <scope>NUCLEOTIDE SEQUENCE [LARGE SCALE GENOMIC DNA]</scope>
    <source>
        <strain evidence="2 3">GN2-R2</strain>
    </source>
</reference>
<protein>
    <submittedName>
        <fullName evidence="2">Uncharacterized protein</fullName>
    </submittedName>
</protein>
<dbReference type="AlphaFoldDB" id="A0A7Z2VZ85"/>
<gene>
    <name evidence="2" type="ORF">HH212_18960</name>
</gene>
<evidence type="ECO:0000313" key="2">
    <source>
        <dbReference type="EMBL" id="QJE01844.1"/>
    </source>
</evidence>
<dbReference type="Proteomes" id="UP000502415">
    <property type="component" value="Chromosome"/>
</dbReference>
<organism evidence="2 3">
    <name type="scientific">Massilia forsythiae</name>
    <dbReference type="NCBI Taxonomy" id="2728020"/>
    <lineage>
        <taxon>Bacteria</taxon>
        <taxon>Pseudomonadati</taxon>
        <taxon>Pseudomonadota</taxon>
        <taxon>Betaproteobacteria</taxon>
        <taxon>Burkholderiales</taxon>
        <taxon>Oxalobacteraceae</taxon>
        <taxon>Telluria group</taxon>
        <taxon>Massilia</taxon>
    </lineage>
</organism>
<keyword evidence="3" id="KW-1185">Reference proteome</keyword>
<keyword evidence="1" id="KW-1133">Transmembrane helix</keyword>
<feature type="transmembrane region" description="Helical" evidence="1">
    <location>
        <begin position="93"/>
        <end position="111"/>
    </location>
</feature>
<evidence type="ECO:0000313" key="3">
    <source>
        <dbReference type="Proteomes" id="UP000502415"/>
    </source>
</evidence>
<sequence>MGARGAVVMGFFGAVFAALTMHLQWQLGGVMLALPFIVFLAIGAAAAHTLRSEGDGIVLSERTRKALVWSSTGEGIGIFIAANVVANLHRPDLLLPAIALVVGLHFLPIAHAAAFRPFYVLGAFLLLAAAIGFAVAAPLGGDIAGIAAALALWCASAAAIGRDRQVKRASLARG</sequence>